<evidence type="ECO:0000313" key="2">
    <source>
        <dbReference type="EMBL" id="KAJ7698901.1"/>
    </source>
</evidence>
<evidence type="ECO:0000313" key="3">
    <source>
        <dbReference type="Proteomes" id="UP001221757"/>
    </source>
</evidence>
<reference evidence="2" key="1">
    <citation type="submission" date="2023-03" db="EMBL/GenBank/DDBJ databases">
        <title>Massive genome expansion in bonnet fungi (Mycena s.s.) driven by repeated elements and novel gene families across ecological guilds.</title>
        <authorList>
            <consortium name="Lawrence Berkeley National Laboratory"/>
            <person name="Harder C.B."/>
            <person name="Miyauchi S."/>
            <person name="Viragh M."/>
            <person name="Kuo A."/>
            <person name="Thoen E."/>
            <person name="Andreopoulos B."/>
            <person name="Lu D."/>
            <person name="Skrede I."/>
            <person name="Drula E."/>
            <person name="Henrissat B."/>
            <person name="Morin E."/>
            <person name="Kohler A."/>
            <person name="Barry K."/>
            <person name="LaButti K."/>
            <person name="Morin E."/>
            <person name="Salamov A."/>
            <person name="Lipzen A."/>
            <person name="Mereny Z."/>
            <person name="Hegedus B."/>
            <person name="Baldrian P."/>
            <person name="Stursova M."/>
            <person name="Weitz H."/>
            <person name="Taylor A."/>
            <person name="Grigoriev I.V."/>
            <person name="Nagy L.G."/>
            <person name="Martin F."/>
            <person name="Kauserud H."/>
        </authorList>
    </citation>
    <scope>NUCLEOTIDE SEQUENCE</scope>
    <source>
        <strain evidence="2">CBHHK067</strain>
    </source>
</reference>
<keyword evidence="3" id="KW-1185">Reference proteome</keyword>
<accession>A0AAD7GPE0</accession>
<evidence type="ECO:0000256" key="1">
    <source>
        <dbReference type="SAM" id="MobiDB-lite"/>
    </source>
</evidence>
<sequence>MAVADQSLAILPPDKFEPDHTYQGFISNAANWPLFRVSRGKGYGAPSSRGIFATAVAARKITSDVWLGTELVGAYDSKAALFARRAQEVLVYKAIPSDALVVTLTMEDFFGCLPGWCEGINTQIADGSLPSTEAVVRALAELARDFDNNLEEEWEKLATQSVQRGIAMLRSQILPISMGSFDEHTTHADAVHRIARLAAIFCWWPKWITGTDPLEYPALLERVEKRVLKQLKSEREDVLGRKESSGTGGVVRSPAASPHKRNPYSSTRPVKREHEY</sequence>
<gene>
    <name evidence="2" type="ORF">B0H17DRAFT_1196491</name>
</gene>
<protein>
    <submittedName>
        <fullName evidence="2">Uncharacterized protein</fullName>
    </submittedName>
</protein>
<organism evidence="2 3">
    <name type="scientific">Mycena rosella</name>
    <name type="common">Pink bonnet</name>
    <name type="synonym">Agaricus rosellus</name>
    <dbReference type="NCBI Taxonomy" id="1033263"/>
    <lineage>
        <taxon>Eukaryota</taxon>
        <taxon>Fungi</taxon>
        <taxon>Dikarya</taxon>
        <taxon>Basidiomycota</taxon>
        <taxon>Agaricomycotina</taxon>
        <taxon>Agaricomycetes</taxon>
        <taxon>Agaricomycetidae</taxon>
        <taxon>Agaricales</taxon>
        <taxon>Marasmiineae</taxon>
        <taxon>Mycenaceae</taxon>
        <taxon>Mycena</taxon>
    </lineage>
</organism>
<name>A0AAD7GPE0_MYCRO</name>
<dbReference type="EMBL" id="JARKIE010000024">
    <property type="protein sequence ID" value="KAJ7698901.1"/>
    <property type="molecule type" value="Genomic_DNA"/>
</dbReference>
<proteinExistence type="predicted"/>
<dbReference type="Proteomes" id="UP001221757">
    <property type="component" value="Unassembled WGS sequence"/>
</dbReference>
<feature type="compositionally biased region" description="Basic and acidic residues" evidence="1">
    <location>
        <begin position="234"/>
        <end position="244"/>
    </location>
</feature>
<comment type="caution">
    <text evidence="2">The sequence shown here is derived from an EMBL/GenBank/DDBJ whole genome shotgun (WGS) entry which is preliminary data.</text>
</comment>
<feature type="region of interest" description="Disordered" evidence="1">
    <location>
        <begin position="234"/>
        <end position="276"/>
    </location>
</feature>
<dbReference type="AlphaFoldDB" id="A0AAD7GPE0"/>